<dbReference type="CDD" id="cd00821">
    <property type="entry name" value="PH"/>
    <property type="match status" value="1"/>
</dbReference>
<feature type="domain" description="PH" evidence="2">
    <location>
        <begin position="9"/>
        <end position="144"/>
    </location>
</feature>
<proteinExistence type="predicted"/>
<dbReference type="AlphaFoldDB" id="A0A077Z3D8"/>
<dbReference type="EMBL" id="HG805904">
    <property type="protein sequence ID" value="CDW54551.1"/>
    <property type="molecule type" value="Genomic_DNA"/>
</dbReference>
<reference evidence="3" key="1">
    <citation type="submission" date="2014-01" db="EMBL/GenBank/DDBJ databases">
        <authorList>
            <person name="Aslett M."/>
        </authorList>
    </citation>
    <scope>NUCLEOTIDE SEQUENCE</scope>
</reference>
<feature type="region of interest" description="Disordered" evidence="1">
    <location>
        <begin position="339"/>
        <end position="388"/>
    </location>
</feature>
<gene>
    <name evidence="3" type="ORF">TTRE_0000282101</name>
</gene>
<dbReference type="InterPro" id="IPR011993">
    <property type="entry name" value="PH-like_dom_sf"/>
</dbReference>
<dbReference type="Gene3D" id="2.30.29.30">
    <property type="entry name" value="Pleckstrin-homology domain (PH domain)/Phosphotyrosine-binding domain (PTB)"/>
    <property type="match status" value="1"/>
</dbReference>
<evidence type="ECO:0000256" key="1">
    <source>
        <dbReference type="SAM" id="MobiDB-lite"/>
    </source>
</evidence>
<dbReference type="PROSITE" id="PS50003">
    <property type="entry name" value="PH_DOMAIN"/>
    <property type="match status" value="1"/>
</dbReference>
<sequence length="454" mass="51535">MEITIQCEEPLCKGDLLVKTNAFLSHKWRRRYVAVFARGRLGVARIELFKNVEDYAKGNTERIILLSGCAAVQLAHDEKERRSTLKLHLSNGTFSFQSAHFDDLQPFKECFASIFESIVVRSKNHGIAMIMLQKWQRFISEAAFGDFNDLQRSKVTNTGDQPVAIQPRSVAPSIPGKLTCFETVFSVFDQLRKETAINVSLLSSTAQSFAPGNYSLTFTDDGFCLSAEMATLRMEVFHFDRMAWLGRGVGCLAFQLRNGHLFELTSERAEAIARYIQHRASLNPTTRKPNNLRLQYESSLDAFQAEEYSGILPEEMDDSSGSVLNSWRKLKATLRNRFKSHKTEDQSSGDSSETEQADLHWMPRRGKRQITRSYSERSTPPAGHFRPNPLYLESIRSSGFFSAESQTDELPPTFRRQQSPYMVDSYRKVQASRNSIGDLPYTDGQSLRSVITDV</sequence>
<protein>
    <recommendedName>
        <fullName evidence="2">PH domain-containing protein</fullName>
    </recommendedName>
</protein>
<dbReference type="InterPro" id="IPR001849">
    <property type="entry name" value="PH_domain"/>
</dbReference>
<evidence type="ECO:0000313" key="4">
    <source>
        <dbReference type="Proteomes" id="UP000030665"/>
    </source>
</evidence>
<accession>A0A077Z3D8</accession>
<name>A0A077Z3D8_TRITR</name>
<dbReference type="SUPFAM" id="SSF50729">
    <property type="entry name" value="PH domain-like"/>
    <property type="match status" value="1"/>
</dbReference>
<reference evidence="3" key="2">
    <citation type="submission" date="2014-03" db="EMBL/GenBank/DDBJ databases">
        <title>The whipworm genome and dual-species transcriptomics of an intimate host-pathogen interaction.</title>
        <authorList>
            <person name="Foth B.J."/>
            <person name="Tsai I.J."/>
            <person name="Reid A.J."/>
            <person name="Bancroft A.J."/>
            <person name="Nichol S."/>
            <person name="Tracey A."/>
            <person name="Holroyd N."/>
            <person name="Cotton J.A."/>
            <person name="Stanley E.J."/>
            <person name="Zarowiecki M."/>
            <person name="Liu J.Z."/>
            <person name="Huckvale T."/>
            <person name="Cooper P.J."/>
            <person name="Grencis R.K."/>
            <person name="Berriman M."/>
        </authorList>
    </citation>
    <scope>NUCLEOTIDE SEQUENCE [LARGE SCALE GENOMIC DNA]</scope>
</reference>
<evidence type="ECO:0000313" key="3">
    <source>
        <dbReference type="EMBL" id="CDW54551.1"/>
    </source>
</evidence>
<keyword evidence="4" id="KW-1185">Reference proteome</keyword>
<evidence type="ECO:0000259" key="2">
    <source>
        <dbReference type="PROSITE" id="PS50003"/>
    </source>
</evidence>
<dbReference type="Proteomes" id="UP000030665">
    <property type="component" value="Unassembled WGS sequence"/>
</dbReference>
<organism evidence="3 4">
    <name type="scientific">Trichuris trichiura</name>
    <name type="common">Whipworm</name>
    <name type="synonym">Trichocephalus trichiurus</name>
    <dbReference type="NCBI Taxonomy" id="36087"/>
    <lineage>
        <taxon>Eukaryota</taxon>
        <taxon>Metazoa</taxon>
        <taxon>Ecdysozoa</taxon>
        <taxon>Nematoda</taxon>
        <taxon>Enoplea</taxon>
        <taxon>Dorylaimia</taxon>
        <taxon>Trichinellida</taxon>
        <taxon>Trichuridae</taxon>
        <taxon>Trichuris</taxon>
    </lineage>
</organism>
<dbReference type="OrthoDB" id="5912812at2759"/>